<evidence type="ECO:0000313" key="2">
    <source>
        <dbReference type="Proteomes" id="UP001219349"/>
    </source>
</evidence>
<reference evidence="1 2" key="1">
    <citation type="submission" date="2021-01" db="EMBL/GenBank/DDBJ databases">
        <title>Biogeographic distribution of Paracoccus.</title>
        <authorList>
            <person name="Hollensteiner J."/>
            <person name="Leineberger J."/>
            <person name="Brinkhoff T."/>
            <person name="Daniel R."/>
        </authorList>
    </citation>
    <scope>NUCLEOTIDE SEQUENCE [LARGE SCALE GENOMIC DNA]</scope>
    <source>
        <strain evidence="1 2">KCTC 22803</strain>
    </source>
</reference>
<gene>
    <name evidence="1" type="ORF">JHX87_13855</name>
</gene>
<accession>A0ABY7SHT2</accession>
<keyword evidence="2" id="KW-1185">Reference proteome</keyword>
<dbReference type="Proteomes" id="UP001219349">
    <property type="component" value="Chromosome"/>
</dbReference>
<proteinExistence type="predicted"/>
<evidence type="ECO:0000313" key="1">
    <source>
        <dbReference type="EMBL" id="WCR06555.1"/>
    </source>
</evidence>
<sequence>MKFTLHERAFHPDENFGLGGFWFDGDSRGFSFLPRGRVTSRVGVLMNIDAKESDIEAPSAYSDPSTSPLGGYFSVHEKYEQEGTRPQAVYLSKSISRYTPDSIQNISLVMHSWGKNHAARPTQDYVRDDGASKLEPVIPNLDITLNFTMRIDLHRKKILIESTLRGDGFPNSEVFIRDSADTPIMLNTHHRIGVAAGQLFGNHNHMLASTEIEIDCDESANFVGPIKAMRSVNFMPYDYDLLGVAGTTDFDIPGWNNLHISRDPSVKNMLGMDSDNGAVHEFPYTGRHSVDEIFDEVSMEDLSNWDYK</sequence>
<organism evidence="1 2">
    <name type="scientific">Paracoccus fistulariae</name>
    <dbReference type="NCBI Taxonomy" id="658446"/>
    <lineage>
        <taxon>Bacteria</taxon>
        <taxon>Pseudomonadati</taxon>
        <taxon>Pseudomonadota</taxon>
        <taxon>Alphaproteobacteria</taxon>
        <taxon>Rhodobacterales</taxon>
        <taxon>Paracoccaceae</taxon>
        <taxon>Paracoccus</taxon>
    </lineage>
</organism>
<protein>
    <submittedName>
        <fullName evidence="1">Uncharacterized protein</fullName>
    </submittedName>
</protein>
<dbReference type="EMBL" id="CP067136">
    <property type="protein sequence ID" value="WCR06555.1"/>
    <property type="molecule type" value="Genomic_DNA"/>
</dbReference>
<name>A0ABY7SHT2_9RHOB</name>
<dbReference type="RefSeq" id="WP_271886979.1">
    <property type="nucleotide sequence ID" value="NZ_CP067136.1"/>
</dbReference>